<dbReference type="SMART" id="SM00382">
    <property type="entry name" value="AAA"/>
    <property type="match status" value="1"/>
</dbReference>
<evidence type="ECO:0000256" key="7">
    <source>
        <dbReference type="SAM" id="Phobius"/>
    </source>
</evidence>
<evidence type="ECO:0000259" key="8">
    <source>
        <dbReference type="PROSITE" id="PS50893"/>
    </source>
</evidence>
<dbReference type="Pfam" id="PF00005">
    <property type="entry name" value="ABC_tran"/>
    <property type="match status" value="1"/>
</dbReference>
<dbReference type="PANTHER" id="PTHR24221">
    <property type="entry name" value="ATP-BINDING CASSETTE SUB-FAMILY B"/>
    <property type="match status" value="1"/>
</dbReference>
<proteinExistence type="predicted"/>
<protein>
    <submittedName>
        <fullName evidence="10">Thiol reductant ABC exporter subunit CydD</fullName>
    </submittedName>
</protein>
<reference evidence="11" key="1">
    <citation type="submission" date="2023-07" db="EMBL/GenBank/DDBJ databases">
        <title>Genome-based characterization of strain KMM 296 and proposal for reclassification of Cobetia litoralis and Cobetia pacifica, and emended description of the species Cobetia amphilecti and Cobetia marina.</title>
        <authorList>
            <person name="Balabanova L."/>
            <person name="Nedashkovskaya O."/>
        </authorList>
    </citation>
    <scope>NUCLEOTIDE SEQUENCE [LARGE SCALE GENOMIC DNA]</scope>
    <source>
        <strain evidence="11">NRIC 0815</strain>
    </source>
</reference>
<dbReference type="InterPro" id="IPR011527">
    <property type="entry name" value="ABC1_TM_dom"/>
</dbReference>
<evidence type="ECO:0000256" key="4">
    <source>
        <dbReference type="ARBA" id="ARBA00022840"/>
    </source>
</evidence>
<dbReference type="InterPro" id="IPR017871">
    <property type="entry name" value="ABC_transporter-like_CS"/>
</dbReference>
<feature type="domain" description="ABC transmembrane type-1" evidence="9">
    <location>
        <begin position="42"/>
        <end position="332"/>
    </location>
</feature>
<dbReference type="PROSITE" id="PS50929">
    <property type="entry name" value="ABC_TM1F"/>
    <property type="match status" value="1"/>
</dbReference>
<keyword evidence="6 7" id="KW-0472">Membrane</keyword>
<evidence type="ECO:0000256" key="3">
    <source>
        <dbReference type="ARBA" id="ARBA00022741"/>
    </source>
</evidence>
<dbReference type="EMBL" id="JASCSA010000005">
    <property type="protein sequence ID" value="MDI5884263.1"/>
    <property type="molecule type" value="Genomic_DNA"/>
</dbReference>
<feature type="transmembrane region" description="Helical" evidence="7">
    <location>
        <begin position="260"/>
        <end position="289"/>
    </location>
</feature>
<keyword evidence="3" id="KW-0547">Nucleotide-binding</keyword>
<feature type="domain" description="ABC transporter" evidence="8">
    <location>
        <begin position="388"/>
        <end position="613"/>
    </location>
</feature>
<organism evidence="10 11">
    <name type="scientific">Cobetia amphilecti</name>
    <dbReference type="NCBI Taxonomy" id="1055104"/>
    <lineage>
        <taxon>Bacteria</taxon>
        <taxon>Pseudomonadati</taxon>
        <taxon>Pseudomonadota</taxon>
        <taxon>Gammaproteobacteria</taxon>
        <taxon>Oceanospirillales</taxon>
        <taxon>Halomonadaceae</taxon>
        <taxon>Cobetia</taxon>
    </lineage>
</organism>
<dbReference type="InterPro" id="IPR003593">
    <property type="entry name" value="AAA+_ATPase"/>
</dbReference>
<dbReference type="PANTHER" id="PTHR24221:SF261">
    <property type="entry name" value="GLUTATHIONE_L-CYSTEINE TRANSPORT SYSTEM ATP-BINDING_PERMEASE PROTEIN CYDD"/>
    <property type="match status" value="1"/>
</dbReference>
<sequence>MPRTAAAPDVSPSPTDATASAEFVPRRWLEILARAGGRWPQLAILCALLSTLVLLAQAWAIARLAQGVAIDREGLATLWPAIAVLAASLSLRGALTGLRGYAGTRASQQIRRRLRERLLQRFAELGPLWVRRQHRASLANRVWDQVESLHGYYADFRPQTRLAGLIPLMLLCVVFPLNWAAGLILATTAPLVPIFMILVGIAARKRSQEQFREMDRMGRHFMDLLTGLKTLKLFGSARRGPQVEAVSHAFRKRTMRVLRLAFLSSTVLEFFTAVSIALLAVYLGFHFLGHLQFGTWGDSPLTLQTALFILVLAPEFYQPLRELGVHYHAKAEAEAAASDLAPIVGSAPFTQEADGEAGTQTHYANSDLPAARPQTRKLHSLMLEEVCVRYPNQWNRQTSTLTPPALGPLTLRITQGERVALTGASGSGKSTLLNLLLGFVEASDGLLYLNGHPLSHGLPPGMATWVGQETVVLSGTLADNLRLARPHASDAQLEAALDNADLLDWYQHLPRGLETRLGEGGQALSGGQARRLSLARAFLHDAPLVLLDEPTASLDADSEARVIAALKRLGEGRTLLLLTHRPELLTLCQRLIHLDDGQLVQDRPLPLPTPRGDA</sequence>
<feature type="transmembrane region" description="Helical" evidence="7">
    <location>
        <begin position="160"/>
        <end position="177"/>
    </location>
</feature>
<comment type="caution">
    <text evidence="10">The sequence shown here is derived from an EMBL/GenBank/DDBJ whole genome shotgun (WGS) entry which is preliminary data.</text>
</comment>
<evidence type="ECO:0000259" key="9">
    <source>
        <dbReference type="PROSITE" id="PS50929"/>
    </source>
</evidence>
<evidence type="ECO:0000256" key="5">
    <source>
        <dbReference type="ARBA" id="ARBA00022989"/>
    </source>
</evidence>
<dbReference type="Gene3D" id="1.20.1560.10">
    <property type="entry name" value="ABC transporter type 1, transmembrane domain"/>
    <property type="match status" value="1"/>
</dbReference>
<dbReference type="Pfam" id="PF00664">
    <property type="entry name" value="ABC_membrane"/>
    <property type="match status" value="1"/>
</dbReference>
<keyword evidence="4" id="KW-0067">ATP-binding</keyword>
<accession>A0ABT6UQB8</accession>
<evidence type="ECO:0000313" key="10">
    <source>
        <dbReference type="EMBL" id="MDI5884263.1"/>
    </source>
</evidence>
<evidence type="ECO:0000256" key="2">
    <source>
        <dbReference type="ARBA" id="ARBA00022692"/>
    </source>
</evidence>
<keyword evidence="11" id="KW-1185">Reference proteome</keyword>
<dbReference type="NCBIfam" id="TIGR02857">
    <property type="entry name" value="CydD"/>
    <property type="match status" value="1"/>
</dbReference>
<name>A0ABT6UQB8_9GAMM</name>
<feature type="transmembrane region" description="Helical" evidence="7">
    <location>
        <begin position="74"/>
        <end position="95"/>
    </location>
</feature>
<dbReference type="InterPro" id="IPR003439">
    <property type="entry name" value="ABC_transporter-like_ATP-bd"/>
</dbReference>
<dbReference type="Proteomes" id="UP001229025">
    <property type="component" value="Unassembled WGS sequence"/>
</dbReference>
<dbReference type="PROSITE" id="PS00211">
    <property type="entry name" value="ABC_TRANSPORTER_1"/>
    <property type="match status" value="1"/>
</dbReference>
<feature type="transmembrane region" description="Helical" evidence="7">
    <location>
        <begin position="183"/>
        <end position="203"/>
    </location>
</feature>
<dbReference type="SUPFAM" id="SSF90123">
    <property type="entry name" value="ABC transporter transmembrane region"/>
    <property type="match status" value="1"/>
</dbReference>
<dbReference type="InterPro" id="IPR027417">
    <property type="entry name" value="P-loop_NTPase"/>
</dbReference>
<dbReference type="SUPFAM" id="SSF52540">
    <property type="entry name" value="P-loop containing nucleoside triphosphate hydrolases"/>
    <property type="match status" value="1"/>
</dbReference>
<dbReference type="InterPro" id="IPR014216">
    <property type="entry name" value="ABC_transptr_CydD"/>
</dbReference>
<evidence type="ECO:0000313" key="11">
    <source>
        <dbReference type="Proteomes" id="UP001229025"/>
    </source>
</evidence>
<keyword evidence="2 7" id="KW-0812">Transmembrane</keyword>
<comment type="subcellular location">
    <subcellularLocation>
        <location evidence="1">Cell membrane</location>
        <topology evidence="1">Multi-pass membrane protein</topology>
    </subcellularLocation>
</comment>
<gene>
    <name evidence="10" type="primary">cydD</name>
    <name evidence="10" type="ORF">QLT01_07840</name>
</gene>
<evidence type="ECO:0000256" key="6">
    <source>
        <dbReference type="ARBA" id="ARBA00023136"/>
    </source>
</evidence>
<evidence type="ECO:0000256" key="1">
    <source>
        <dbReference type="ARBA" id="ARBA00004651"/>
    </source>
</evidence>
<dbReference type="CDD" id="cd18584">
    <property type="entry name" value="ABC_6TM_AarD_CydD"/>
    <property type="match status" value="1"/>
</dbReference>
<dbReference type="InterPro" id="IPR039421">
    <property type="entry name" value="Type_1_exporter"/>
</dbReference>
<feature type="transmembrane region" description="Helical" evidence="7">
    <location>
        <begin position="42"/>
        <end position="62"/>
    </location>
</feature>
<dbReference type="PROSITE" id="PS50893">
    <property type="entry name" value="ABC_TRANSPORTER_2"/>
    <property type="match status" value="1"/>
</dbReference>
<keyword evidence="5 7" id="KW-1133">Transmembrane helix</keyword>
<dbReference type="InterPro" id="IPR036640">
    <property type="entry name" value="ABC1_TM_sf"/>
</dbReference>
<dbReference type="Gene3D" id="3.40.50.300">
    <property type="entry name" value="P-loop containing nucleotide triphosphate hydrolases"/>
    <property type="match status" value="1"/>
</dbReference>
<dbReference type="RefSeq" id="WP_284726728.1">
    <property type="nucleotide sequence ID" value="NZ_JASCSA010000005.1"/>
</dbReference>